<evidence type="ECO:0000313" key="1">
    <source>
        <dbReference type="EMBL" id="AUO16803.1"/>
    </source>
</evidence>
<dbReference type="EMBL" id="MG384815">
    <property type="protein sequence ID" value="AUO16803.1"/>
    <property type="molecule type" value="Genomic_DNA"/>
</dbReference>
<organism evidence="1">
    <name type="scientific">Microplitis mediator bracovirus</name>
    <dbReference type="NCBI Taxonomy" id="1836595"/>
    <lineage>
        <taxon>Viruses</taxon>
        <taxon>Viruses incertae sedis</taxon>
        <taxon>Polydnaviriformidae</taxon>
        <taxon>Bracoviriform</taxon>
    </lineage>
</organism>
<sequence>MFWCKDFCFQKLIFYGYRYKRLYELNMHFYYDQRVCLRRFMFVLMHKFISFLNCRLN</sequence>
<protein>
    <submittedName>
        <fullName evidence="1">Uncharacterized protein</fullName>
    </submittedName>
</protein>
<accession>A0A2I6SGU1</accession>
<name>A0A2I6SGU1_9VIRU</name>
<reference evidence="1" key="1">
    <citation type="submission" date="2017-10" db="EMBL/GenBank/DDBJ databases">
        <authorList>
            <person name="Banno H."/>
            <person name="Chua N.-H."/>
        </authorList>
    </citation>
    <scope>NUCLEOTIDE SEQUENCE</scope>
    <source>
        <strain evidence="1">HeBei</strain>
    </source>
</reference>
<proteinExistence type="predicted"/>
<gene>
    <name evidence="1" type="ORF">MmBV_CLP3</name>
</gene>